<dbReference type="GO" id="GO:0016758">
    <property type="term" value="F:hexosyltransferase activity"/>
    <property type="evidence" value="ECO:0007669"/>
    <property type="project" value="InterPro"/>
</dbReference>
<comment type="caution">
    <text evidence="2">The sequence shown here is derived from an EMBL/GenBank/DDBJ whole genome shotgun (WGS) entry which is preliminary data.</text>
</comment>
<evidence type="ECO:0000313" key="2">
    <source>
        <dbReference type="EMBL" id="KZL89751.1"/>
    </source>
</evidence>
<evidence type="ECO:0000259" key="1">
    <source>
        <dbReference type="Pfam" id="PF04101"/>
    </source>
</evidence>
<dbReference type="STRING" id="1121326.CLMAG_47490"/>
<feature type="domain" description="Glycosyl transferase family 28 C-terminal" evidence="1">
    <location>
        <begin position="1"/>
        <end position="132"/>
    </location>
</feature>
<dbReference type="AlphaFoldDB" id="A0A162RDQ9"/>
<dbReference type="Pfam" id="PF04101">
    <property type="entry name" value="Glyco_tran_28_C"/>
    <property type="match status" value="1"/>
</dbReference>
<protein>
    <recommendedName>
        <fullName evidence="1">Glycosyl transferase family 28 C-terminal domain-containing protein</fullName>
    </recommendedName>
</protein>
<reference evidence="2 3" key="1">
    <citation type="submission" date="2016-04" db="EMBL/GenBank/DDBJ databases">
        <title>Genome sequence of Clostridium magnum DSM 2767.</title>
        <authorList>
            <person name="Poehlein A."/>
            <person name="Uhlig R."/>
            <person name="Fischer R."/>
            <person name="Bahl H."/>
            <person name="Daniel R."/>
        </authorList>
    </citation>
    <scope>NUCLEOTIDE SEQUENCE [LARGE SCALE GENOMIC DNA]</scope>
    <source>
        <strain evidence="2 3">DSM 2767</strain>
    </source>
</reference>
<dbReference type="Proteomes" id="UP000076603">
    <property type="component" value="Unassembled WGS sequence"/>
</dbReference>
<gene>
    <name evidence="2" type="ORF">CLMAG_47490</name>
</gene>
<dbReference type="Gene3D" id="3.40.50.2000">
    <property type="entry name" value="Glycogen Phosphorylase B"/>
    <property type="match status" value="1"/>
</dbReference>
<dbReference type="OrthoDB" id="9814973at2"/>
<dbReference type="InterPro" id="IPR007235">
    <property type="entry name" value="Glyco_trans_28_C"/>
</dbReference>
<dbReference type="EMBL" id="LWAE01000007">
    <property type="protein sequence ID" value="KZL89751.1"/>
    <property type="molecule type" value="Genomic_DNA"/>
</dbReference>
<dbReference type="RefSeq" id="WP_066627956.1">
    <property type="nucleotide sequence ID" value="NZ_FQXL01000006.1"/>
</dbReference>
<proteinExistence type="predicted"/>
<accession>A0A162RDQ9</accession>
<dbReference type="PATRIC" id="fig|1121326.3.peg.4816"/>
<evidence type="ECO:0000313" key="3">
    <source>
        <dbReference type="Proteomes" id="UP000076603"/>
    </source>
</evidence>
<organism evidence="2 3">
    <name type="scientific">Clostridium magnum DSM 2767</name>
    <dbReference type="NCBI Taxonomy" id="1121326"/>
    <lineage>
        <taxon>Bacteria</taxon>
        <taxon>Bacillati</taxon>
        <taxon>Bacillota</taxon>
        <taxon>Clostridia</taxon>
        <taxon>Eubacteriales</taxon>
        <taxon>Clostridiaceae</taxon>
        <taxon>Clostridium</taxon>
    </lineage>
</organism>
<name>A0A162RDQ9_9CLOT</name>
<sequence>MIFVTVGTHEQGLDRLLVELDRLIETKEIEGKVFAQIGYSKYIPRNYEYKTMIGYDEMDQYVRKSDIVITHGGPGSIFHPLQYSKIPIVVPRNPEFNEHVDDHQILFTKRLEKESKILAVYDIDKLKAAINGYEDLILGCQINNSDKKSFIKNFDQLIRTKLKIV</sequence>
<keyword evidence="3" id="KW-1185">Reference proteome</keyword>